<dbReference type="InterPro" id="IPR001214">
    <property type="entry name" value="SET_dom"/>
</dbReference>
<evidence type="ECO:0000256" key="4">
    <source>
        <dbReference type="ARBA" id="ARBA00022603"/>
    </source>
</evidence>
<dbReference type="InterPro" id="IPR047003">
    <property type="entry name" value="KMT2C_PHD4"/>
</dbReference>
<protein>
    <recommendedName>
        <fullName evidence="15">[histone H3]-lysine(4) N-methyltransferase</fullName>
        <ecNumber evidence="15">2.1.1.364</ecNumber>
    </recommendedName>
</protein>
<feature type="domain" description="PHD-type" evidence="19">
    <location>
        <begin position="1072"/>
        <end position="1122"/>
    </location>
</feature>
<dbReference type="InterPro" id="IPR037877">
    <property type="entry name" value="PHD3_KMT2C"/>
</dbReference>
<dbReference type="Pfam" id="PF05964">
    <property type="entry name" value="FYRN"/>
    <property type="match status" value="1"/>
</dbReference>
<dbReference type="InterPro" id="IPR047004">
    <property type="entry name" value="KMT2C_PHD2"/>
</dbReference>
<feature type="compositionally biased region" description="Polar residues" evidence="18">
    <location>
        <begin position="2393"/>
        <end position="2402"/>
    </location>
</feature>
<feature type="compositionally biased region" description="Low complexity" evidence="18">
    <location>
        <begin position="848"/>
        <end position="858"/>
    </location>
</feature>
<dbReference type="PROSITE" id="PS50016">
    <property type="entry name" value="ZF_PHD_2"/>
    <property type="match status" value="6"/>
</dbReference>
<feature type="compositionally biased region" description="Low complexity" evidence="18">
    <location>
        <begin position="2476"/>
        <end position="2485"/>
    </location>
</feature>
<dbReference type="PANTHER" id="PTHR45888:SF1">
    <property type="entry name" value="HISTONE-LYSINE N-METHYLTRANSFERASE 2C"/>
    <property type="match status" value="1"/>
</dbReference>
<feature type="compositionally biased region" description="Basic and acidic residues" evidence="18">
    <location>
        <begin position="2919"/>
        <end position="2935"/>
    </location>
</feature>
<feature type="compositionally biased region" description="Polar residues" evidence="18">
    <location>
        <begin position="1890"/>
        <end position="1913"/>
    </location>
</feature>
<keyword evidence="4" id="KW-0489">Methyltransferase</keyword>
<feature type="region of interest" description="Disordered" evidence="18">
    <location>
        <begin position="738"/>
        <end position="771"/>
    </location>
</feature>
<dbReference type="InterPro" id="IPR001965">
    <property type="entry name" value="Znf_PHD"/>
</dbReference>
<dbReference type="Gene3D" id="3.30.40.10">
    <property type="entry name" value="Zinc/RING finger domain, C3HC4 (zinc finger)"/>
    <property type="match status" value="7"/>
</dbReference>
<feature type="region of interest" description="Disordered" evidence="18">
    <location>
        <begin position="2870"/>
        <end position="2987"/>
    </location>
</feature>
<feature type="region of interest" description="Disordered" evidence="18">
    <location>
        <begin position="893"/>
        <end position="927"/>
    </location>
</feature>
<dbReference type="InterPro" id="IPR019787">
    <property type="entry name" value="Znf_PHD-finger"/>
</dbReference>
<dbReference type="CDD" id="cd15513">
    <property type="entry name" value="PHD5_KMT2C_like"/>
    <property type="match status" value="1"/>
</dbReference>
<feature type="region of interest" description="Disordered" evidence="18">
    <location>
        <begin position="2652"/>
        <end position="2783"/>
    </location>
</feature>
<feature type="compositionally biased region" description="Polar residues" evidence="18">
    <location>
        <begin position="859"/>
        <end position="869"/>
    </location>
</feature>
<dbReference type="CDD" id="cd15696">
    <property type="entry name" value="ePHD1_KMT2C"/>
    <property type="match status" value="1"/>
</dbReference>
<dbReference type="Gene3D" id="3.30.160.360">
    <property type="match status" value="1"/>
</dbReference>
<dbReference type="PROSITE" id="PS50216">
    <property type="entry name" value="DHHC"/>
    <property type="match status" value="1"/>
</dbReference>
<evidence type="ECO:0000256" key="6">
    <source>
        <dbReference type="ARBA" id="ARBA00022691"/>
    </source>
</evidence>
<keyword evidence="8" id="KW-0677">Repeat</keyword>
<evidence type="ECO:0000256" key="14">
    <source>
        <dbReference type="ARBA" id="ARBA00023242"/>
    </source>
</evidence>
<keyword evidence="6" id="KW-0949">S-adenosyl-L-methionine</keyword>
<dbReference type="InterPro" id="IPR034732">
    <property type="entry name" value="EPHD"/>
</dbReference>
<feature type="compositionally biased region" description="Polar residues" evidence="18">
    <location>
        <begin position="2240"/>
        <end position="2250"/>
    </location>
</feature>
<sequence>MALPLSREPERNSSWPSRVVGQTHGEAHAGRPRTGALSTTKRSRRGTLAELSKRRGQVVSPPAREWPFGNFRLETGKPVAASRAAAVAPEGAGPAAAVRSWGVAWSAYSCRWRTVSGSCWPRSRGKITVEDEDSMDGLETTETENIVETAEIKEQSAEEDAETEVDISKRPVPVLERSVSEDSASSLVSVGVEVKISEQLCAFCYCGEKSSLGQGDLKQFRVTPGFILPWKSQPFNKKDIDDSSNGTCDKIQNSASRKQRGQRKERSPLQNIVSCVSVSTQTASDDQAGKLWDELSLVGLPDAIDIQALFDPTGTCWAHHRCVEWSLGVRQLEEPSPVSVDKAVVSGSTERCAFCKHLGATIKCCEDKCTQMYHYPCAAGAGTFQDFRNFFLLCPEHIDQAPERSKEDANCAVCDSPGDLLDQFFCTTCGQHYHGMCLDIAVTPLKRAGWQCPECKVCQNCKQSGEDSKMLVCDTCDKGYHTFCLQPVMKSVPTNGWKCKNCRICVECGTRSSSQWHHNCLVCDSCYQQQDNLCPFCGKCYHPELQKDMLHCNMCKRWVHLECDKPTDHELESQFKEEYICMYCKHLAAEMDPLQPGDEVEMAEVTTDCNNEMEVEGPEDHVVFPEQVVNEDISGQESTPGIVPDAVHIHTEEQLKSNSPESLNTHDLLISESSQDKMNPALENQISQEADSETMGMSSKVMHICDENQNENKMEVTENVDVLTHQITVRHEDLQLEEPKMLASAEESRPPKLSIESATGPPEALRSPCEESTSLCSKEHLAVERVPEAMEQKESSESSSVFMDFEMAPVVESCVKDGLCQEDKSVKLPSETELSFSSAAGVSKANASSSPLSSDLPSQDTLHSYPSTLSASVGNIMPTTYISVTPKIGMGKPAITKRKFSPGRPRSKQGAWSTHNTVSPPSWSPDISEGREIFKPRQLPGSAIWSIKVGRGSGFPGKRRPRGAGLSGRGGRGRSKLKSGIGAVVLPGVSAADLSSNKDEEENSMHNTVVLFSSSDKFTLHQDMCVVCGSFGQGAEGRLLACSQCGQCYHPYCVSIKITKVVLSKGWRCLECTVCEACGKATDPGRLLLCDDCDISYHTYCLDPPLQTVPKGGWKCKWCVWCRHCGATSAGLRCEWQNNYTQCAPCASLSSCPVCYRNYREEDLILQCRQCDRWMHAVCQNLNTEEEVENVADIGFDCSMCRPYMPTSNVPSSDGCESSLVAQIVTKVKELDPPKTYTQDGVCLTESGMTQLQSLTVTVPRRKRSKPKLKLKIINQNSVAVLQTPPDIQSEHSRDGEMDDSREGELVDCDGKSESSPEREAVDDETKGAEGTDGVKKRKRKPYRPGIGGFMVRQRSRTGQGKTKRSVIRKDSSGSISEQLPNRDDGWSEHLPDTLVDESVSVTENTEKIKKRYRKRKNKLEETFPAYLQEAFFGKDLLDTSRQNRLSLDNLPEDTAQLSYKTNMSTNFLDPSLDPLLSSSSTPAKPGTHGTTDDPLADISEVLNTDDDILGIISDDLAKSVDHSGLDLCTFQVESSPFPFAGIDIGPVADDASSLPQPSVNPSSRPLSEEQLDGILSPELDKMVTDGAILGKLYKIPELGGKDVEDLFTAVLSPATAQPTPLAQPPPPPAPQLLPIHSQGMSPLEKFHVFSRMPLMNGLIGPNPHLPHNSLPPGSGLGTFSTVAQSPYTDTRDKNPAFHPMASDPNSSWTSSTPTVEGENDTMSNAQRSTLKWEKEEALGEMATVAPVLYTNINFPSLKEEFPDWTTRVKQIAKLWRKASSQERAPYVQKARDNRAALRINKVQMSNDPLKRQQQQDSIDPGSRIDSDLFKDPLKQRESEHEQEWKFRQQMRQKSKQQAKIEATQKLEQVKNEQQQQQQFGAQPPVAPSGSDTPSSGIQSPLTPQPGNGNASPAQAFHKDLFPKQLPSAPSSASSDDVFVKPQAPPPAAAPARGPVQESLSQPQTCQPPSPQVFSAGSAHSRPPSPVDPYAKMVGTPRPPPGGHGFSRRNSTALVENCAPLPPVPRPAPVSEATANRPSPVRDFCASSTANGDPYAKPPDTPRPTMTDQFPKPSGLPRSPVVAEQTAKGPLAAGTSDHFSKPSPRADVFQRQRIPDPYARPLLTPAPPDSGPGPFKAPLQPPPPSQDPYGPVSQAPRRLSVDPYERPAFAPRPGDNFSHSQSGGPYSQPPLTPHPATNESLAHPSRAFSQPGTMSRPTSQDPYSQPPGTPRPVVDAYPQPSGTSRSNPDPYSQPPGTPRPTTIDPYSQQPPTPRPPTQADLFVPPAANQRHSDPYAHPPGTPRPYSQPPAAPRPRISEGFPRSSMTRPVLMPNQDPFLQAAQNRGAALSGPLIRPPDTCSPSPRPPGPSLSETFSRVSPSATRDAYDQPPMTPRTQSDSFGASQVAHDVGQSRPGSEGSFSAPSNSPMSSQSQQFSSVSHLPGPVPTSGVTETQSTVNMSQADTEKLRQRQKLREIILQQQQQKKMAGRQEKGSQDAVAGPLPAPLQHWQPDSISQAFARAPPPYPGSIRSPVVPPLGPRYAVFPKDPRGPYPPDVTGMGMRPHGFRFGFPGGSHGTLSSQERFLAPPQQIQGSGAPPQLRRSMSVDMPRPLNNSQMNNPVGLPQHFPPQSLPVQQHNILGQAFIELRHRAPDGRPRLPFTAPPGSVLEAPSHPRHGNFIPRPDFPGPRHAEPLRRPSQGLPTQLPLHPNLEQVPPSQQDQSHPAHSSSMVMRSLSHPLGGEFPEASLSTSTPAETASDNLQITTQSSDGLEEKLDTDDPSVKELDVKDLEGVEVKDLDDEDLENLNLDTEDGKGDELDTLGNLETNDPNLDDLLRSGEFDIIAYTDPELDLGDKKSMFNEELDLNVPIDDKIDNQCGSVEPKMKEQEDKTVVPSDKPSPWKKSTGTSEIKTEVLSPDSKGEGRCESEKSNESKDNVGTPSSQASAHTDVSDGEKAVPQPCDTDLLEKRTPREATGSTPGVHGSTQLPAEDVMNSCGITASTPVLSSLLANEKSDNSDVRPLGSPPPTLPASPSGHMSSLPPPLMTPPGHMLDSTMNSNVPVVSRVNHTFPQGVQVNPGFIQGQSPVNHGFGTGKPANQTVPLTSQSGPQQLMIPPTLAQQGRERPLLLEEQPLLLQDLLDQERQEQQQQRQMQAMIRQRAEPFFPNIDFDAITDPIMKAKMVALKGINKVMAQNNMGMPPMVMNRFPFMGQSVTGAQTSEGQSLLPQAMAQDGSITHQISRPNPPNFGPGFVNDSQRKQYEEWLQETQQLLQMQQKYLEEQIGAHRKSKKALSAKQRTAKKAGREFPEEDAEQLKHVTEQQSMVQKQLEQIRKQQKEHAELIEDYRIKQQQQQQQCAMAPPPVMPGVPPQPPLVPGATPAAMSQPSFPVVPQQLQHQQHAVISGHSSPARMPGLPAWQPASAPAHLPLNPARIQPPVAQLPIRTCTPAPGTVSSANPQSGPPPRVEFDDNNPFSESFQERERKERLREQQERQRIQLMQEVDRQRALQQGVGVPPHGPMRSQLPFYSSDLPCDFTQPPRPLQQSPQHQQQMGQSIQQGSLNSPPTPTFMQTSERRQIGPPSFVPDSPSVPGGSPGFHSVKQVHGGLSGASFQQSPARPPFAPALPAAPAVASGSLPCGQDPAAAHGQSHPGSTQSLIQLYSDIIPEEKGKKKRTRKKKKDDDVESTKAPSTPHSDITAPPTPSISETTSTPTVNTPSELPQQGEPELVEPVCPSTPSTAAGQLCAELESRLPQSELAQGAPNQPAFAESEAEKHSVETPASTEEVTLETAEPQQCPGQDGPDLEERAGNKAEEKAGAGPVSSGQSPPHPAGAPAAKGDSGNELLKHLLKNKKSSSLLSQKPEGSFCSEDACTKDNKVVERQNPVEGLQTLGAQMQGGFGCGSNPLPKTDGGSETKKPRSKRTQRVGEKAAPRSKKRRKDEEEKRALSSATDTFTHLKQQLSLLPLMEPIIGVNFAHFLPYGSGQFNSGNRLLGTFGSATLEGVSDYYSQLIYKQNNLSNPPTPPASLPPTPPPMACQKMANGFATTEELAGRAGVLMSHEVTKSLGPKAFQLPFRPQDDLLARAIAQGPKTVDVPASLPTPPHNNQEELRIQDHAGGRDTPDSFVPSSSPESVVGMDVSRYPDLSSVKEEPPEPVPSPIIPILPSSTGKGLESRRNDIKTEPGTLFFTPPFGSSPNGPRSGLISVAITLHPTAAENISSVVAAFSDLLHVRVPNSYEVSNGPDVPSVGLVSSHRVNPGLECRQHIFLRGPPPGSANPPRSASSYRLKPPSMPFRPASDGLSGYKDSSIAEGAALRPQWCCHCKVVILGGGVRKSFRDLAFVNKDSRESSHRVEKDIVFCSNNCFVLYASSTQAKNSESKESAPPLPQSPVRETPSKAFHQYSNNISTLDVHCLPQLQEEASPPASPPITFPPAFEAAKVEAKPDELKVTVKLKPRLRTVHGGFEDCRPINKKWRGMKWKKWSIHIVIPKGTFKPPCEDEIDEFLKKLGTSLKPDPVPKDYRKCCFCHEEGDGLTDGPARLLNLDLDVWVHLNCALWSTEVYETQAGALINVELALRRGLQMKCVFCHKMGATSGCHRFRCANIYHFTCAIKAQCMFFKDKTMLCPVHKPKGIHEQELSYFAVFRRVYVQRDEVRQIASIVQRGERDHTFRVGSLIFHTIGQLLPQQMQAFHSPKALFPVGYEASRLYWSTRYANRRCRYLCSIEEKEGRPVFVIRIVEQGHEDLVLSDSSPKGVWDKILEPVACVRKQSEMLQLFPAYLKGEDLFGLTVSAVVRIAESLPGVEACENYTFRYGRNPLMELPLAVNPTGCARSEPKMSAHVKRFVLRPHTLNSTSTSKSFQSTVTGELNAPYSKQFVHSKSSQYRKMKTEWKSNVYLARSRIQGLGLYAARDIEKHTMVIEYIGTIIRNEVANRKEKLYESQNRGVYMFRMDSDHVIDATLTGGPARYINHSCAPNCVAEVVTFERGHKIIISSNRRIQKGEELCYDYKFDFEDDQHKIPCHCGAVNCRKWMN</sequence>
<dbReference type="CDD" id="cd15511">
    <property type="entry name" value="PHD3_KMT2C"/>
    <property type="match status" value="1"/>
</dbReference>
<feature type="domain" description="PHD-type" evidence="19">
    <location>
        <begin position="531"/>
        <end position="587"/>
    </location>
</feature>
<keyword evidence="9 17" id="KW-0863">Zinc-finger</keyword>
<evidence type="ECO:0000313" key="24">
    <source>
        <dbReference type="Proteomes" id="UP001652583"/>
    </source>
</evidence>
<evidence type="ECO:0000256" key="11">
    <source>
        <dbReference type="ARBA" id="ARBA00022853"/>
    </source>
</evidence>
<dbReference type="InterPro" id="IPR011011">
    <property type="entry name" value="Znf_FYVE_PHD"/>
</dbReference>
<dbReference type="SMART" id="SM00249">
    <property type="entry name" value="PHD"/>
    <property type="match status" value="8"/>
</dbReference>
<dbReference type="InterPro" id="IPR009071">
    <property type="entry name" value="HMG_box_dom"/>
</dbReference>
<dbReference type="PROSITE" id="PS51805">
    <property type="entry name" value="EPHD"/>
    <property type="match status" value="2"/>
</dbReference>
<feature type="compositionally biased region" description="Low complexity" evidence="18">
    <location>
        <begin position="1927"/>
        <end position="1937"/>
    </location>
</feature>
<dbReference type="CDD" id="cd15509">
    <property type="entry name" value="PHD1_KMT2C_like"/>
    <property type="match status" value="1"/>
</dbReference>
<feature type="region of interest" description="Disordered" evidence="18">
    <location>
        <begin position="3286"/>
        <end position="3322"/>
    </location>
</feature>
<feature type="compositionally biased region" description="Basic and acidic residues" evidence="18">
    <location>
        <begin position="1289"/>
        <end position="1335"/>
    </location>
</feature>
<feature type="compositionally biased region" description="Polar residues" evidence="18">
    <location>
        <begin position="910"/>
        <end position="921"/>
    </location>
</feature>
<dbReference type="PROSITE" id="PS51543">
    <property type="entry name" value="FYRC"/>
    <property type="match status" value="1"/>
</dbReference>
<feature type="domain" description="PHD-type" evidence="23">
    <location>
        <begin position="294"/>
        <end position="398"/>
    </location>
</feature>
<organism evidence="24 25">
    <name type="scientific">Acinonyx jubatus</name>
    <name type="common">Cheetah</name>
    <dbReference type="NCBI Taxonomy" id="32536"/>
    <lineage>
        <taxon>Eukaryota</taxon>
        <taxon>Metazoa</taxon>
        <taxon>Chordata</taxon>
        <taxon>Craniata</taxon>
        <taxon>Vertebrata</taxon>
        <taxon>Euteleostomi</taxon>
        <taxon>Mammalia</taxon>
        <taxon>Eutheria</taxon>
        <taxon>Laurasiatheria</taxon>
        <taxon>Carnivora</taxon>
        <taxon>Feliformia</taxon>
        <taxon>Felidae</taxon>
        <taxon>Felinae</taxon>
        <taxon>Acinonyx</taxon>
    </lineage>
</organism>
<feature type="region of interest" description="Disordered" evidence="18">
    <location>
        <begin position="3511"/>
        <end position="3872"/>
    </location>
</feature>
<dbReference type="CDD" id="cd19171">
    <property type="entry name" value="SET_KMT2C_2D"/>
    <property type="match status" value="1"/>
</dbReference>
<evidence type="ECO:0000259" key="21">
    <source>
        <dbReference type="PROSITE" id="PS50280"/>
    </source>
</evidence>
<keyword evidence="10" id="KW-0862">Zinc</keyword>
<keyword evidence="14" id="KW-0539">Nucleus</keyword>
<dbReference type="CDD" id="cd22026">
    <property type="entry name" value="HMG-box_KMT2C"/>
    <property type="match status" value="1"/>
</dbReference>
<dbReference type="Pfam" id="PF13832">
    <property type="entry name" value="zf-HC5HC2H_2"/>
    <property type="match status" value="1"/>
</dbReference>
<dbReference type="RefSeq" id="XP_053073806.1">
    <property type="nucleotide sequence ID" value="XM_053217831.1"/>
</dbReference>
<dbReference type="PROSITE" id="PS50280">
    <property type="entry name" value="SET"/>
    <property type="match status" value="1"/>
</dbReference>
<feature type="region of interest" description="Disordered" evidence="18">
    <location>
        <begin position="1282"/>
        <end position="1389"/>
    </location>
</feature>
<feature type="region of interest" description="Disordered" evidence="18">
    <location>
        <begin position="1800"/>
        <end position="2505"/>
    </location>
</feature>
<feature type="region of interest" description="Disordered" evidence="18">
    <location>
        <begin position="1549"/>
        <end position="1568"/>
    </location>
</feature>
<evidence type="ECO:0000256" key="13">
    <source>
        <dbReference type="ARBA" id="ARBA00023163"/>
    </source>
</evidence>
<dbReference type="PROSITE" id="PS51542">
    <property type="entry name" value="FYRN"/>
    <property type="match status" value="1"/>
</dbReference>
<evidence type="ECO:0000256" key="16">
    <source>
        <dbReference type="ARBA" id="ARBA00049353"/>
    </source>
</evidence>
<dbReference type="Proteomes" id="UP001652583">
    <property type="component" value="Chromosome A2"/>
</dbReference>
<feature type="compositionally biased region" description="Basic and acidic residues" evidence="18">
    <location>
        <begin position="738"/>
        <end position="750"/>
    </location>
</feature>
<feature type="compositionally biased region" description="Low complexity" evidence="18">
    <location>
        <begin position="3704"/>
        <end position="3713"/>
    </location>
</feature>
<feature type="compositionally biased region" description="Basic and acidic residues" evidence="18">
    <location>
        <begin position="3478"/>
        <end position="3492"/>
    </location>
</feature>
<feature type="compositionally biased region" description="Low complexity" evidence="18">
    <location>
        <begin position="2419"/>
        <end position="2439"/>
    </location>
</feature>
<dbReference type="SUPFAM" id="SSF47095">
    <property type="entry name" value="HMG-box"/>
    <property type="match status" value="1"/>
</dbReference>
<evidence type="ECO:0000259" key="22">
    <source>
        <dbReference type="PROSITE" id="PS50868"/>
    </source>
</evidence>
<name>A0ABM3PQ46_ACIJB</name>
<dbReference type="SMART" id="SM00508">
    <property type="entry name" value="PostSET"/>
    <property type="match status" value="1"/>
</dbReference>
<dbReference type="InterPro" id="IPR001841">
    <property type="entry name" value="Znf_RING"/>
</dbReference>
<keyword evidence="11" id="KW-0156">Chromatin regulator</keyword>
<keyword evidence="7" id="KW-0479">Metal-binding</keyword>
<feature type="compositionally biased region" description="Basic and acidic residues" evidence="18">
    <location>
        <begin position="2882"/>
        <end position="2891"/>
    </location>
</feature>
<dbReference type="InterPro" id="IPR036910">
    <property type="entry name" value="HMG_box_dom_sf"/>
</dbReference>
<feature type="compositionally biased region" description="Polar residues" evidence="18">
    <location>
        <begin position="243"/>
        <end position="256"/>
    </location>
</feature>
<feature type="domain" description="PHD-type" evidence="19">
    <location>
        <begin position="455"/>
        <end position="505"/>
    </location>
</feature>
<feature type="region of interest" description="Disordered" evidence="18">
    <location>
        <begin position="1471"/>
        <end position="1497"/>
    </location>
</feature>
<dbReference type="CDD" id="cd15596">
    <property type="entry name" value="PHD4_KMT2C"/>
    <property type="match status" value="1"/>
</dbReference>
<feature type="compositionally biased region" description="Polar residues" evidence="18">
    <location>
        <begin position="2448"/>
        <end position="2462"/>
    </location>
</feature>
<keyword evidence="24" id="KW-1185">Reference proteome</keyword>
<feature type="region of interest" description="Disordered" evidence="18">
    <location>
        <begin position="3442"/>
        <end position="3492"/>
    </location>
</feature>
<dbReference type="Pfam" id="PF05965">
    <property type="entry name" value="FYRC"/>
    <property type="match status" value="1"/>
</dbReference>
<feature type="compositionally biased region" description="Low complexity" evidence="18">
    <location>
        <begin position="4123"/>
        <end position="4135"/>
    </location>
</feature>
<keyword evidence="12" id="KW-0805">Transcription regulation</keyword>
<accession>A0ABM3PQ46</accession>
<dbReference type="Pfam" id="PF00856">
    <property type="entry name" value="SET"/>
    <property type="match status" value="1"/>
</dbReference>
<evidence type="ECO:0000256" key="7">
    <source>
        <dbReference type="ARBA" id="ARBA00022723"/>
    </source>
</evidence>
<evidence type="ECO:0000256" key="2">
    <source>
        <dbReference type="ARBA" id="ARBA00022481"/>
    </source>
</evidence>
<dbReference type="CDD" id="cd15600">
    <property type="entry name" value="PHD6_KMT2C"/>
    <property type="match status" value="1"/>
</dbReference>
<feature type="region of interest" description="Disordered" evidence="18">
    <location>
        <begin position="4269"/>
        <end position="4291"/>
    </location>
</feature>
<reference evidence="25" key="1">
    <citation type="submission" date="2025-08" db="UniProtKB">
        <authorList>
            <consortium name="RefSeq"/>
        </authorList>
    </citation>
    <scope>IDENTIFICATION</scope>
    <source>
        <tissue evidence="25">Blood</tissue>
    </source>
</reference>
<feature type="region of interest" description="Disordered" evidence="18">
    <location>
        <begin position="237"/>
        <end position="268"/>
    </location>
</feature>
<dbReference type="SMART" id="SM00398">
    <property type="entry name" value="HMG"/>
    <property type="match status" value="1"/>
</dbReference>
<feature type="compositionally biased region" description="Basic and acidic residues" evidence="18">
    <location>
        <begin position="3804"/>
        <end position="3816"/>
    </location>
</feature>
<evidence type="ECO:0000256" key="8">
    <source>
        <dbReference type="ARBA" id="ARBA00022737"/>
    </source>
</evidence>
<comment type="catalytic activity">
    <reaction evidence="16">
        <text>L-lysyl(4)-[histone H3] + S-adenosyl-L-methionine = N(6)-methyl-L-lysyl(4)-[histone H3] + S-adenosyl-L-homocysteine + H(+)</text>
        <dbReference type="Rhea" id="RHEA:60264"/>
        <dbReference type="Rhea" id="RHEA-COMP:15543"/>
        <dbReference type="Rhea" id="RHEA-COMP:15547"/>
        <dbReference type="ChEBI" id="CHEBI:15378"/>
        <dbReference type="ChEBI" id="CHEBI:29969"/>
        <dbReference type="ChEBI" id="CHEBI:57856"/>
        <dbReference type="ChEBI" id="CHEBI:59789"/>
        <dbReference type="ChEBI" id="CHEBI:61929"/>
        <dbReference type="EC" id="2.1.1.364"/>
    </reaction>
    <physiologicalReaction direction="left-to-right" evidence="16">
        <dbReference type="Rhea" id="RHEA:60265"/>
    </physiologicalReaction>
</comment>
<evidence type="ECO:0000256" key="15">
    <source>
        <dbReference type="ARBA" id="ARBA00023620"/>
    </source>
</evidence>
<evidence type="ECO:0000259" key="19">
    <source>
        <dbReference type="PROSITE" id="PS50016"/>
    </source>
</evidence>
<evidence type="ECO:0000259" key="23">
    <source>
        <dbReference type="PROSITE" id="PS51805"/>
    </source>
</evidence>
<feature type="domain" description="PHD-type" evidence="19">
    <location>
        <begin position="408"/>
        <end position="458"/>
    </location>
</feature>
<keyword evidence="13" id="KW-0804">Transcription</keyword>
<dbReference type="Gene3D" id="2.170.270.10">
    <property type="entry name" value="SET domain"/>
    <property type="match status" value="1"/>
</dbReference>
<evidence type="ECO:0000313" key="25">
    <source>
        <dbReference type="RefSeq" id="XP_053073806.1"/>
    </source>
</evidence>
<evidence type="ECO:0000259" key="20">
    <source>
        <dbReference type="PROSITE" id="PS50089"/>
    </source>
</evidence>
<dbReference type="InterPro" id="IPR046341">
    <property type="entry name" value="SET_dom_sf"/>
</dbReference>
<dbReference type="InterPro" id="IPR013083">
    <property type="entry name" value="Znf_RING/FYVE/PHD"/>
</dbReference>
<feature type="domain" description="RING-type" evidence="20">
    <location>
        <begin position="411"/>
        <end position="456"/>
    </location>
</feature>
<evidence type="ECO:0000256" key="1">
    <source>
        <dbReference type="ARBA" id="ARBA00004123"/>
    </source>
</evidence>
<dbReference type="SMART" id="SM00317">
    <property type="entry name" value="SET"/>
    <property type="match status" value="1"/>
</dbReference>
<dbReference type="InterPro" id="IPR047005">
    <property type="entry name" value="KMT2C_PHD6"/>
</dbReference>
<feature type="compositionally biased region" description="Basic and acidic residues" evidence="18">
    <location>
        <begin position="1823"/>
        <end position="1847"/>
    </location>
</feature>
<dbReference type="InterPro" id="IPR003616">
    <property type="entry name" value="Post-SET_dom"/>
</dbReference>
<feature type="domain" description="PHD-type" evidence="19">
    <location>
        <begin position="1149"/>
        <end position="1204"/>
    </location>
</feature>
<feature type="compositionally biased region" description="Polar residues" evidence="18">
    <location>
        <begin position="3559"/>
        <end position="3572"/>
    </location>
</feature>
<dbReference type="Pfam" id="PF13771">
    <property type="entry name" value="zf-HC5HC2H"/>
    <property type="match status" value="1"/>
</dbReference>
<feature type="domain" description="SET" evidence="21">
    <location>
        <begin position="4893"/>
        <end position="5009"/>
    </location>
</feature>
<feature type="region of interest" description="Disordered" evidence="18">
    <location>
        <begin position="950"/>
        <end position="976"/>
    </location>
</feature>
<comment type="subcellular location">
    <subcellularLocation>
        <location evidence="1">Nucleus</location>
    </subcellularLocation>
</comment>
<evidence type="ECO:0000256" key="12">
    <source>
        <dbReference type="ARBA" id="ARBA00023015"/>
    </source>
</evidence>
<evidence type="ECO:0000256" key="9">
    <source>
        <dbReference type="ARBA" id="ARBA00022771"/>
    </source>
</evidence>
<evidence type="ECO:0000256" key="10">
    <source>
        <dbReference type="ARBA" id="ARBA00022833"/>
    </source>
</evidence>
<keyword evidence="3" id="KW-0597">Phosphoprotein</keyword>
<feature type="compositionally biased region" description="Low complexity" evidence="18">
    <location>
        <begin position="1471"/>
        <end position="1481"/>
    </location>
</feature>
<dbReference type="PROSITE" id="PS50868">
    <property type="entry name" value="POST_SET"/>
    <property type="match status" value="1"/>
</dbReference>
<feature type="region of interest" description="Disordered" evidence="18">
    <location>
        <begin position="4115"/>
        <end position="4175"/>
    </location>
</feature>
<feature type="region of interest" description="Disordered" evidence="18">
    <location>
        <begin position="3013"/>
        <end position="3040"/>
    </location>
</feature>
<dbReference type="InterPro" id="IPR003889">
    <property type="entry name" value="FYrich_C"/>
</dbReference>
<dbReference type="EC" id="2.1.1.364" evidence="15"/>
<dbReference type="SUPFAM" id="SSF57903">
    <property type="entry name" value="FYVE/PHD zinc finger"/>
    <property type="match status" value="6"/>
</dbReference>
<feature type="compositionally biased region" description="Polar residues" evidence="18">
    <location>
        <begin position="3650"/>
        <end position="3659"/>
    </location>
</feature>
<feature type="compositionally biased region" description="Polar residues" evidence="18">
    <location>
        <begin position="2207"/>
        <end position="2223"/>
    </location>
</feature>
<feature type="region of interest" description="Disordered" evidence="18">
    <location>
        <begin position="830"/>
        <end position="869"/>
    </location>
</feature>
<feature type="region of interest" description="Disordered" evidence="18">
    <location>
        <begin position="1671"/>
        <end position="1725"/>
    </location>
</feature>
<evidence type="ECO:0000256" key="5">
    <source>
        <dbReference type="ARBA" id="ARBA00022679"/>
    </source>
</evidence>
<feature type="compositionally biased region" description="Polar residues" evidence="18">
    <location>
        <begin position="1704"/>
        <end position="1725"/>
    </location>
</feature>
<dbReference type="InterPro" id="IPR041968">
    <property type="entry name" value="KMT2C_ePHD2"/>
</dbReference>
<feature type="compositionally biased region" description="Basic residues" evidence="18">
    <location>
        <begin position="895"/>
        <end position="907"/>
    </location>
</feature>
<feature type="compositionally biased region" description="Polar residues" evidence="18">
    <location>
        <begin position="2372"/>
        <end position="2381"/>
    </location>
</feature>
<feature type="compositionally biased region" description="Polar residues" evidence="18">
    <location>
        <begin position="2715"/>
        <end position="2731"/>
    </location>
</feature>
<feature type="compositionally biased region" description="Polar residues" evidence="18">
    <location>
        <begin position="1554"/>
        <end position="1566"/>
    </location>
</feature>
<feature type="compositionally biased region" description="Pro residues" evidence="18">
    <location>
        <begin position="2296"/>
        <end position="2312"/>
    </location>
</feature>
<dbReference type="PANTHER" id="PTHR45888">
    <property type="entry name" value="HL01030P-RELATED"/>
    <property type="match status" value="1"/>
</dbReference>
<dbReference type="Gene3D" id="1.10.30.10">
    <property type="entry name" value="High mobility group box domain"/>
    <property type="match status" value="1"/>
</dbReference>
<feature type="compositionally biased region" description="Low complexity" evidence="18">
    <location>
        <begin position="3579"/>
        <end position="3592"/>
    </location>
</feature>
<feature type="compositionally biased region" description="Basic and acidic residues" evidence="18">
    <location>
        <begin position="2463"/>
        <end position="2475"/>
    </location>
</feature>
<dbReference type="PROSITE" id="PS50089">
    <property type="entry name" value="ZF_RING_2"/>
    <property type="match status" value="1"/>
</dbReference>
<dbReference type="CDD" id="cd15594">
    <property type="entry name" value="PHD2_KMT2C"/>
    <property type="match status" value="1"/>
</dbReference>
<feature type="compositionally biased region" description="Polar residues" evidence="18">
    <location>
        <begin position="1803"/>
        <end position="1818"/>
    </location>
</feature>
<feature type="compositionally biased region" description="Basic and acidic residues" evidence="18">
    <location>
        <begin position="3303"/>
        <end position="3319"/>
    </location>
</feature>
<dbReference type="InterPro" id="IPR041967">
    <property type="entry name" value="KMT2C_ePHD1"/>
</dbReference>
<gene>
    <name evidence="25" type="primary">KMT2C</name>
</gene>
<feature type="compositionally biased region" description="Polar residues" evidence="18">
    <location>
        <begin position="1678"/>
        <end position="1689"/>
    </location>
</feature>
<dbReference type="SMART" id="SM00541">
    <property type="entry name" value="FYRN"/>
    <property type="match status" value="1"/>
</dbReference>
<feature type="domain" description="Post-SET" evidence="22">
    <location>
        <begin position="5017"/>
        <end position="5033"/>
    </location>
</feature>
<feature type="compositionally biased region" description="Polar residues" evidence="18">
    <location>
        <begin position="2975"/>
        <end position="2987"/>
    </location>
</feature>
<feature type="domain" description="PHD-type" evidence="23">
    <location>
        <begin position="4521"/>
        <end position="4629"/>
    </location>
</feature>
<evidence type="ECO:0000256" key="18">
    <source>
        <dbReference type="SAM" id="MobiDB-lite"/>
    </source>
</evidence>
<feature type="domain" description="PHD-type" evidence="19">
    <location>
        <begin position="1022"/>
        <end position="1075"/>
    </location>
</feature>
<feature type="region of interest" description="Disordered" evidence="18">
    <location>
        <begin position="1"/>
        <end position="61"/>
    </location>
</feature>
<keyword evidence="2" id="KW-0488">Methylation</keyword>
<evidence type="ECO:0000256" key="3">
    <source>
        <dbReference type="ARBA" id="ARBA00022553"/>
    </source>
</evidence>
<dbReference type="Pfam" id="PF00628">
    <property type="entry name" value="PHD"/>
    <property type="match status" value="4"/>
</dbReference>
<evidence type="ECO:0000256" key="17">
    <source>
        <dbReference type="PROSITE-ProRule" id="PRU00175"/>
    </source>
</evidence>
<keyword evidence="5" id="KW-0808">Transferase</keyword>
<dbReference type="InterPro" id="IPR003888">
    <property type="entry name" value="FYrich_N"/>
</dbReference>
<dbReference type="SMART" id="SM00542">
    <property type="entry name" value="FYRC"/>
    <property type="match status" value="1"/>
</dbReference>
<feature type="compositionally biased region" description="Polar residues" evidence="18">
    <location>
        <begin position="2936"/>
        <end position="2948"/>
    </location>
</feature>
<proteinExistence type="predicted"/>
<feature type="compositionally biased region" description="Low complexity" evidence="18">
    <location>
        <begin position="3542"/>
        <end position="3558"/>
    </location>
</feature>
<dbReference type="GeneID" id="106984461"/>
<feature type="compositionally biased region" description="Basic residues" evidence="18">
    <location>
        <begin position="3286"/>
        <end position="3302"/>
    </location>
</feature>
<feature type="compositionally biased region" description="Polar residues" evidence="18">
    <location>
        <begin position="2747"/>
        <end position="2769"/>
    </location>
</feature>
<feature type="region of interest" description="Disordered" evidence="18">
    <location>
        <begin position="3893"/>
        <end position="3950"/>
    </location>
</feature>
<dbReference type="CDD" id="cd15697">
    <property type="entry name" value="ePHD2_KMT2C"/>
    <property type="match status" value="1"/>
</dbReference>
<dbReference type="SUPFAM" id="SSF82199">
    <property type="entry name" value="SET domain"/>
    <property type="match status" value="1"/>
</dbReference>